<organism evidence="1 2">
    <name type="scientific">Lojkania enalia</name>
    <dbReference type="NCBI Taxonomy" id="147567"/>
    <lineage>
        <taxon>Eukaryota</taxon>
        <taxon>Fungi</taxon>
        <taxon>Dikarya</taxon>
        <taxon>Ascomycota</taxon>
        <taxon>Pezizomycotina</taxon>
        <taxon>Dothideomycetes</taxon>
        <taxon>Pleosporomycetidae</taxon>
        <taxon>Pleosporales</taxon>
        <taxon>Pleosporales incertae sedis</taxon>
        <taxon>Lojkania</taxon>
    </lineage>
</organism>
<reference evidence="2" key="1">
    <citation type="journal article" date="2020" name="Stud. Mycol.">
        <title>101 Dothideomycetes genomes: A test case for predicting lifestyles and emergence of pathogens.</title>
        <authorList>
            <person name="Haridas S."/>
            <person name="Albert R."/>
            <person name="Binder M."/>
            <person name="Bloem J."/>
            <person name="LaButti K."/>
            <person name="Salamov A."/>
            <person name="Andreopoulos B."/>
            <person name="Baker S."/>
            <person name="Barry K."/>
            <person name="Bills G."/>
            <person name="Bluhm B."/>
            <person name="Cannon C."/>
            <person name="Castanera R."/>
            <person name="Culley D."/>
            <person name="Daum C."/>
            <person name="Ezra D."/>
            <person name="Gonzalez J."/>
            <person name="Henrissat B."/>
            <person name="Kuo A."/>
            <person name="Liang C."/>
            <person name="Lipzen A."/>
            <person name="Lutzoni F."/>
            <person name="Magnuson J."/>
            <person name="Mondo S."/>
            <person name="Nolan M."/>
            <person name="Ohm R."/>
            <person name="Pangilinan J."/>
            <person name="Park H.-J."/>
            <person name="Ramirez L."/>
            <person name="Alfaro M."/>
            <person name="Sun H."/>
            <person name="Tritt A."/>
            <person name="Yoshinaga Y."/>
            <person name="Zwiers L.-H."/>
            <person name="Turgeon B."/>
            <person name="Goodwin S."/>
            <person name="Spatafora J."/>
            <person name="Crous P."/>
            <person name="Grigoriev I."/>
        </authorList>
    </citation>
    <scope>NUCLEOTIDE SEQUENCE [LARGE SCALE GENOMIC DNA]</scope>
    <source>
        <strain evidence="2">CBS 304.66</strain>
    </source>
</reference>
<name>A0A9P4N865_9PLEO</name>
<sequence>MAIIYEIRIANKPLLTDVIAAQSTNSLLEYEDDAFEPEKFHYTTIPLKASPTDLVGTVAICKSRPLLWNSGRNPSSSARATQALPESWDI</sequence>
<gene>
    <name evidence="1" type="ORF">CC78DRAFT_576283</name>
</gene>
<proteinExistence type="predicted"/>
<keyword evidence="2" id="KW-1185">Reference proteome</keyword>
<dbReference type="AlphaFoldDB" id="A0A9P4N865"/>
<evidence type="ECO:0000313" key="1">
    <source>
        <dbReference type="EMBL" id="KAF2268274.1"/>
    </source>
</evidence>
<accession>A0A9P4N865</accession>
<dbReference type="EMBL" id="ML986587">
    <property type="protein sequence ID" value="KAF2268274.1"/>
    <property type="molecule type" value="Genomic_DNA"/>
</dbReference>
<evidence type="ECO:0000313" key="2">
    <source>
        <dbReference type="Proteomes" id="UP000800093"/>
    </source>
</evidence>
<protein>
    <submittedName>
        <fullName evidence="1">Uncharacterized protein</fullName>
    </submittedName>
</protein>
<dbReference type="Proteomes" id="UP000800093">
    <property type="component" value="Unassembled WGS sequence"/>
</dbReference>
<comment type="caution">
    <text evidence="1">The sequence shown here is derived from an EMBL/GenBank/DDBJ whole genome shotgun (WGS) entry which is preliminary data.</text>
</comment>